<dbReference type="PROSITE" id="PS50192">
    <property type="entry name" value="T_SNARE"/>
    <property type="match status" value="1"/>
</dbReference>
<dbReference type="CDD" id="cd15841">
    <property type="entry name" value="SNARE_Qc"/>
    <property type="match status" value="1"/>
</dbReference>
<keyword evidence="7" id="KW-1185">Reference proteome</keyword>
<feature type="transmembrane region" description="Helical" evidence="4">
    <location>
        <begin position="212"/>
        <end position="232"/>
    </location>
</feature>
<dbReference type="GO" id="GO:0015031">
    <property type="term" value="P:protein transport"/>
    <property type="evidence" value="ECO:0007669"/>
    <property type="project" value="UniProtKB-KW"/>
</dbReference>
<keyword evidence="3" id="KW-0333">Golgi apparatus</keyword>
<keyword evidence="2" id="KW-0813">Transport</keyword>
<keyword evidence="2" id="KW-0653">Protein transport</keyword>
<feature type="domain" description="T-SNARE coiled-coil homology" evidence="5">
    <location>
        <begin position="143"/>
        <end position="205"/>
    </location>
</feature>
<name>A0AAX4PKL2_9CHLO</name>
<dbReference type="GO" id="GO:0000139">
    <property type="term" value="C:Golgi membrane"/>
    <property type="evidence" value="ECO:0007669"/>
    <property type="project" value="UniProtKB-SubCell"/>
</dbReference>
<dbReference type="Proteomes" id="UP001472866">
    <property type="component" value="Chromosome 15"/>
</dbReference>
<dbReference type="EMBL" id="CP151515">
    <property type="protein sequence ID" value="WZN66441.1"/>
    <property type="molecule type" value="Genomic_DNA"/>
</dbReference>
<keyword evidence="4" id="KW-0472">Membrane</keyword>
<evidence type="ECO:0000313" key="7">
    <source>
        <dbReference type="Proteomes" id="UP001472866"/>
    </source>
</evidence>
<dbReference type="AlphaFoldDB" id="A0AAX4PKL2"/>
<organism evidence="6 7">
    <name type="scientific">Chloropicon roscoffensis</name>
    <dbReference type="NCBI Taxonomy" id="1461544"/>
    <lineage>
        <taxon>Eukaryota</taxon>
        <taxon>Viridiplantae</taxon>
        <taxon>Chlorophyta</taxon>
        <taxon>Chloropicophyceae</taxon>
        <taxon>Chloropicales</taxon>
        <taxon>Chloropicaceae</taxon>
        <taxon>Chloropicon</taxon>
    </lineage>
</organism>
<dbReference type="Gene3D" id="1.20.58.90">
    <property type="match status" value="1"/>
</dbReference>
<keyword evidence="4" id="KW-0812">Transmembrane</keyword>
<dbReference type="Gene3D" id="1.20.5.110">
    <property type="match status" value="1"/>
</dbReference>
<sequence>MSHVDPYFVVEDEIRDSLDAVEKSLYDDKLEGVVRSGATGGELKRIQANLEQAEMQLSELCKAVDASAADPAKFSLSLAQVNDRKKQTDEFRFQASRLHDRISDLFEAARLSKRAKEAASPAGKGVVSSYMSAEADDQLDSQQMLMRRQDEDLDDLTVAARRVGQMGLQIGDEIELQTQVMGEVEEEMDTTRSRLKTAQKMMNKLGKKMGKWQSVVMGGLVVLLIILMAVAFG</sequence>
<gene>
    <name evidence="6" type="ORF">HKI87_15g80080</name>
</gene>
<dbReference type="SUPFAM" id="SSF58038">
    <property type="entry name" value="SNARE fusion complex"/>
    <property type="match status" value="1"/>
</dbReference>
<dbReference type="Pfam" id="PF09177">
    <property type="entry name" value="STX6_10_61_N"/>
    <property type="match status" value="1"/>
</dbReference>
<proteinExistence type="predicted"/>
<dbReference type="InterPro" id="IPR010989">
    <property type="entry name" value="SNARE"/>
</dbReference>
<comment type="subcellular location">
    <subcellularLocation>
        <location evidence="1">Golgi apparatus membrane</location>
        <topology evidence="1">Single-pass type IV membrane protein</topology>
    </subcellularLocation>
</comment>
<dbReference type="InterPro" id="IPR015260">
    <property type="entry name" value="Syntaxin-6/10/61_N"/>
</dbReference>
<dbReference type="InterPro" id="IPR000727">
    <property type="entry name" value="T_SNARE_dom"/>
</dbReference>
<evidence type="ECO:0000256" key="3">
    <source>
        <dbReference type="ARBA" id="ARBA00023034"/>
    </source>
</evidence>
<protein>
    <submittedName>
        <fullName evidence="6">Syntaxin-6</fullName>
    </submittedName>
</protein>
<dbReference type="SMART" id="SM00397">
    <property type="entry name" value="t_SNARE"/>
    <property type="match status" value="1"/>
</dbReference>
<reference evidence="6 7" key="1">
    <citation type="submission" date="2024-03" db="EMBL/GenBank/DDBJ databases">
        <title>Complete genome sequence of the green alga Chloropicon roscoffensis RCC1871.</title>
        <authorList>
            <person name="Lemieux C."/>
            <person name="Pombert J.-F."/>
            <person name="Otis C."/>
            <person name="Turmel M."/>
        </authorList>
    </citation>
    <scope>NUCLEOTIDE SEQUENCE [LARGE SCALE GENOMIC DNA]</scope>
    <source>
        <strain evidence="6 7">RCC1871</strain>
    </source>
</reference>
<evidence type="ECO:0000256" key="1">
    <source>
        <dbReference type="ARBA" id="ARBA00004409"/>
    </source>
</evidence>
<accession>A0AAX4PKL2</accession>
<dbReference type="SUPFAM" id="SSF47661">
    <property type="entry name" value="t-snare proteins"/>
    <property type="match status" value="1"/>
</dbReference>
<evidence type="ECO:0000313" key="6">
    <source>
        <dbReference type="EMBL" id="WZN66441.1"/>
    </source>
</evidence>
<keyword evidence="4" id="KW-1133">Transmembrane helix</keyword>
<evidence type="ECO:0000256" key="4">
    <source>
        <dbReference type="SAM" id="Phobius"/>
    </source>
</evidence>
<evidence type="ECO:0000256" key="2">
    <source>
        <dbReference type="ARBA" id="ARBA00022927"/>
    </source>
</evidence>
<evidence type="ECO:0000259" key="5">
    <source>
        <dbReference type="PROSITE" id="PS50192"/>
    </source>
</evidence>
<dbReference type="GO" id="GO:0048193">
    <property type="term" value="P:Golgi vesicle transport"/>
    <property type="evidence" value="ECO:0007669"/>
    <property type="project" value="InterPro"/>
</dbReference>